<feature type="compositionally biased region" description="Low complexity" evidence="1">
    <location>
        <begin position="663"/>
        <end position="679"/>
    </location>
</feature>
<dbReference type="InterPro" id="IPR027796">
    <property type="entry name" value="OTT_1508_deam-like"/>
</dbReference>
<dbReference type="Proteomes" id="UP001239445">
    <property type="component" value="Unassembled WGS sequence"/>
</dbReference>
<dbReference type="AlphaFoldDB" id="A0AAJ0BFF9"/>
<feature type="region of interest" description="Disordered" evidence="1">
    <location>
        <begin position="516"/>
        <end position="610"/>
    </location>
</feature>
<feature type="compositionally biased region" description="Basic and acidic residues" evidence="1">
    <location>
        <begin position="566"/>
        <end position="587"/>
    </location>
</feature>
<proteinExistence type="predicted"/>
<accession>A0AAJ0BFF9</accession>
<feature type="region of interest" description="Disordered" evidence="1">
    <location>
        <begin position="451"/>
        <end position="478"/>
    </location>
</feature>
<feature type="compositionally biased region" description="Polar residues" evidence="1">
    <location>
        <begin position="639"/>
        <end position="652"/>
    </location>
</feature>
<sequence>MTTRCAENINLLSLLDQTPGTPQANRPALAESETSSRALSFERESCLSRAIAFLAGVSDDANHVVAVCIEELPGRDGLRLLVAINKKKVTSGDGILCRIKEGLDVVFRLLARARAERHDALEDQVFDAVVAMSRSRINARIGESRGSGSKPKTALAKVLRQVVDAVRIHYRNSSPSSPAGTFISRATALIGLLDNLKTQAGGTAPLKAILIEIAGLLNAVDIPSLLRNISAKYLCPTSRDGIVRRLTKLDHYQKTSHTLLKSAKKLAVFNNVAVLPVSLGKEWFERTGKVSDICSLDSCFTQRTQEGNLDDVCQKLSISPSKARRKFFSNMATALETSKFHAEVQIIAYLELHPPAIKPRVIASNKDACYLCNLFIQIHGQFHIPKTHGKLYPGWRMPAIPAFQGVEARFNHALEERIGETIKQIMSSTKRKVMIHPNESTVFSFSSSVSSIESAESTPEAGSGSGGDEMASSGDEPKADVTMDVVEVEDLTPSSGSSQVNLPGEHGIAPEVVETGSAASGSASRAASIHETSAEPTGAPATVTIEVDEPGTPVNKDPIPGALGPGRDDAPAGRADDSAAGRSRDETSTGPSTHATHQVDQDTTTHQTHSVTYTQNQLLVGEQPSLSTRQSIAPEPGPQNESDQSLVTTSTHPGLDVKDHPLPRGQSPLLPQQPLGPGPVIQANSTPPLPTTNQPTRTSAPSQIKTIRLIRGQIYTHRLDFPSPHIFRYTTGQVTVYPELTHLSTGRNTGTGPIEMRIHWLAHPPSLSPDEQGRVVPVPSIPEDSDMDSGSAERVWLVNGGDVVQVEVVRSLRR</sequence>
<feature type="region of interest" description="Disordered" evidence="1">
    <location>
        <begin position="628"/>
        <end position="703"/>
    </location>
</feature>
<keyword evidence="3" id="KW-1185">Reference proteome</keyword>
<feature type="compositionally biased region" description="Low complexity" evidence="1">
    <location>
        <begin position="593"/>
        <end position="610"/>
    </location>
</feature>
<feature type="compositionally biased region" description="Low complexity" evidence="1">
    <location>
        <begin position="516"/>
        <end position="527"/>
    </location>
</feature>
<evidence type="ECO:0000313" key="3">
    <source>
        <dbReference type="Proteomes" id="UP001239445"/>
    </source>
</evidence>
<protein>
    <submittedName>
        <fullName evidence="2">Uncharacterized protein</fullName>
    </submittedName>
</protein>
<evidence type="ECO:0000313" key="2">
    <source>
        <dbReference type="EMBL" id="KAK1754851.1"/>
    </source>
</evidence>
<reference evidence="2" key="1">
    <citation type="submission" date="2023-06" db="EMBL/GenBank/DDBJ databases">
        <title>Genome-scale phylogeny and comparative genomics of the fungal order Sordariales.</title>
        <authorList>
            <consortium name="Lawrence Berkeley National Laboratory"/>
            <person name="Hensen N."/>
            <person name="Bonometti L."/>
            <person name="Westerberg I."/>
            <person name="Brannstrom I.O."/>
            <person name="Guillou S."/>
            <person name="Cros-Aarteil S."/>
            <person name="Calhoun S."/>
            <person name="Haridas S."/>
            <person name="Kuo A."/>
            <person name="Mondo S."/>
            <person name="Pangilinan J."/>
            <person name="Riley R."/>
            <person name="Labutti K."/>
            <person name="Andreopoulos B."/>
            <person name="Lipzen A."/>
            <person name="Chen C."/>
            <person name="Yanf M."/>
            <person name="Daum C."/>
            <person name="Ng V."/>
            <person name="Clum A."/>
            <person name="Steindorff A."/>
            <person name="Ohm R."/>
            <person name="Martin F."/>
            <person name="Silar P."/>
            <person name="Natvig D."/>
            <person name="Lalanne C."/>
            <person name="Gautier V."/>
            <person name="Ament-Velasquez S.L."/>
            <person name="Kruys A."/>
            <person name="Hutchinson M.I."/>
            <person name="Powell A.J."/>
            <person name="Barry K."/>
            <person name="Miller A.N."/>
            <person name="Grigoriev I.V."/>
            <person name="Debuchy R."/>
            <person name="Gladieux P."/>
            <person name="Thoren M.H."/>
            <person name="Johannesson H."/>
        </authorList>
    </citation>
    <scope>NUCLEOTIDE SEQUENCE</scope>
    <source>
        <strain evidence="2">PSN4</strain>
    </source>
</reference>
<feature type="compositionally biased region" description="Polar residues" evidence="1">
    <location>
        <begin position="682"/>
        <end position="703"/>
    </location>
</feature>
<organism evidence="2 3">
    <name type="scientific">Echria macrotheca</name>
    <dbReference type="NCBI Taxonomy" id="438768"/>
    <lineage>
        <taxon>Eukaryota</taxon>
        <taxon>Fungi</taxon>
        <taxon>Dikarya</taxon>
        <taxon>Ascomycota</taxon>
        <taxon>Pezizomycotina</taxon>
        <taxon>Sordariomycetes</taxon>
        <taxon>Sordariomycetidae</taxon>
        <taxon>Sordariales</taxon>
        <taxon>Schizotheciaceae</taxon>
        <taxon>Echria</taxon>
    </lineage>
</organism>
<evidence type="ECO:0000256" key="1">
    <source>
        <dbReference type="SAM" id="MobiDB-lite"/>
    </source>
</evidence>
<dbReference type="Pfam" id="PF14441">
    <property type="entry name" value="OTT_1508_deam"/>
    <property type="match status" value="1"/>
</dbReference>
<dbReference type="EMBL" id="MU839834">
    <property type="protein sequence ID" value="KAK1754851.1"/>
    <property type="molecule type" value="Genomic_DNA"/>
</dbReference>
<name>A0AAJ0BFF9_9PEZI</name>
<comment type="caution">
    <text evidence="2">The sequence shown here is derived from an EMBL/GenBank/DDBJ whole genome shotgun (WGS) entry which is preliminary data.</text>
</comment>
<gene>
    <name evidence="2" type="ORF">QBC47DRAFT_202662</name>
</gene>